<dbReference type="SUPFAM" id="SSF53850">
    <property type="entry name" value="Periplasmic binding protein-like II"/>
    <property type="match status" value="1"/>
</dbReference>
<dbReference type="EMBL" id="FOKG01000004">
    <property type="protein sequence ID" value="SFB07492.1"/>
    <property type="molecule type" value="Genomic_DNA"/>
</dbReference>
<dbReference type="GO" id="GO:0022857">
    <property type="term" value="F:transmembrane transporter activity"/>
    <property type="evidence" value="ECO:0007669"/>
    <property type="project" value="InterPro"/>
</dbReference>
<reference evidence="4" key="1">
    <citation type="submission" date="2016-10" db="EMBL/GenBank/DDBJ databases">
        <authorList>
            <person name="Varghese N."/>
            <person name="Submissions S."/>
        </authorList>
    </citation>
    <scope>NUCLEOTIDE SEQUENCE [LARGE SCALE GENOMIC DNA]</scope>
    <source>
        <strain evidence="4">CGMCC 4.3568</strain>
    </source>
</reference>
<dbReference type="STRING" id="490629.SAMN05216266_104192"/>
<feature type="signal peptide" evidence="1">
    <location>
        <begin position="1"/>
        <end position="20"/>
    </location>
</feature>
<dbReference type="Gene3D" id="3.40.190.10">
    <property type="entry name" value="Periplasmic binding protein-like II"/>
    <property type="match status" value="1"/>
</dbReference>
<feature type="chain" id="PRO_5039296010" evidence="1">
    <location>
        <begin position="21"/>
        <end position="311"/>
    </location>
</feature>
<proteinExistence type="predicted"/>
<dbReference type="RefSeq" id="WP_218160317.1">
    <property type="nucleotide sequence ID" value="NZ_FOKG01000004.1"/>
</dbReference>
<dbReference type="Pfam" id="PF04069">
    <property type="entry name" value="OpuAC"/>
    <property type="match status" value="1"/>
</dbReference>
<protein>
    <submittedName>
        <fullName evidence="3">Osmoprotectant transport system substrate-binding protein</fullName>
    </submittedName>
</protein>
<organism evidence="3 4">
    <name type="scientific">Amycolatopsis marina</name>
    <dbReference type="NCBI Taxonomy" id="490629"/>
    <lineage>
        <taxon>Bacteria</taxon>
        <taxon>Bacillati</taxon>
        <taxon>Actinomycetota</taxon>
        <taxon>Actinomycetes</taxon>
        <taxon>Pseudonocardiales</taxon>
        <taxon>Pseudonocardiaceae</taxon>
        <taxon>Amycolatopsis</taxon>
    </lineage>
</organism>
<keyword evidence="1" id="KW-0732">Signal</keyword>
<evidence type="ECO:0000313" key="3">
    <source>
        <dbReference type="EMBL" id="SFB07492.1"/>
    </source>
</evidence>
<accession>A0A1I0Y2T1</accession>
<gene>
    <name evidence="3" type="ORF">SAMN05216266_104192</name>
</gene>
<evidence type="ECO:0000256" key="1">
    <source>
        <dbReference type="SAM" id="SignalP"/>
    </source>
</evidence>
<evidence type="ECO:0000259" key="2">
    <source>
        <dbReference type="Pfam" id="PF04069"/>
    </source>
</evidence>
<keyword evidence="4" id="KW-1185">Reference proteome</keyword>
<dbReference type="Gene3D" id="3.40.190.120">
    <property type="entry name" value="Osmoprotection protein (prox), domain 2"/>
    <property type="match status" value="1"/>
</dbReference>
<dbReference type="CDD" id="cd13611">
    <property type="entry name" value="PBP2_YehZ"/>
    <property type="match status" value="1"/>
</dbReference>
<dbReference type="InterPro" id="IPR007210">
    <property type="entry name" value="ABC_Gly_betaine_transp_sub-bd"/>
</dbReference>
<dbReference type="Proteomes" id="UP000243799">
    <property type="component" value="Unassembled WGS sequence"/>
</dbReference>
<dbReference type="AlphaFoldDB" id="A0A1I0Y2T1"/>
<feature type="domain" description="ABC-type glycine betaine transport system substrate-binding" evidence="2">
    <location>
        <begin position="40"/>
        <end position="307"/>
    </location>
</feature>
<evidence type="ECO:0000313" key="4">
    <source>
        <dbReference type="Proteomes" id="UP000243799"/>
    </source>
</evidence>
<sequence>MYMRKLLTLATAGFAAVALAGCGSGDASVGEGSLAGASFVVGAKDFSEQNILASLTAQLLAANGADAEPKQITGSVNTRKALESGEVDLYWEYTGTGWITYLKHTTPIGDPEEQYLAVKKEDGAQNAIAWLEPADFNNTYALAVRREFAEEKGLASLSDLASLAKSDPQAVTICVESEFAARDDGLSGLLKTYGIDVPRQQIKTLDTGVIYTETDNGDTCNFGEVFATDGRVANLDLTVLTDDKQFFPVYQGAPTLQQATLDEHPEIAQILAPLAERLDTETMRRLNAQVDVDGLDADDVAEKWLEEEGLL</sequence>
<dbReference type="PROSITE" id="PS51257">
    <property type="entry name" value="PROKAR_LIPOPROTEIN"/>
    <property type="match status" value="1"/>
</dbReference>
<name>A0A1I0Y2T1_9PSEU</name>
<dbReference type="GO" id="GO:0043190">
    <property type="term" value="C:ATP-binding cassette (ABC) transporter complex"/>
    <property type="evidence" value="ECO:0007669"/>
    <property type="project" value="InterPro"/>
</dbReference>